<dbReference type="RefSeq" id="WP_052766751.1">
    <property type="nucleotide sequence ID" value="NZ_CP015114.1"/>
</dbReference>
<dbReference type="EMBL" id="CP068073">
    <property type="protein sequence ID" value="QQS82289.1"/>
    <property type="molecule type" value="Genomic_DNA"/>
</dbReference>
<dbReference type="AlphaFoldDB" id="A0A143PBK8"/>
<feature type="compositionally biased region" description="Low complexity" evidence="6">
    <location>
        <begin position="123"/>
        <end position="148"/>
    </location>
</feature>
<dbReference type="Proteomes" id="UP000293854">
    <property type="component" value="Unassembled WGS sequence"/>
</dbReference>
<evidence type="ECO:0000313" key="13">
    <source>
        <dbReference type="Proteomes" id="UP000595942"/>
    </source>
</evidence>
<reference evidence="10 13" key="2">
    <citation type="submission" date="2021-01" db="EMBL/GenBank/DDBJ databases">
        <title>FDA dAtabase for Regulatory Grade micrObial Sequences (FDA-ARGOS): Supporting development and validation of Infectious Disease Dx tests.</title>
        <authorList>
            <person name="Sproer C."/>
            <person name="Gronow S."/>
            <person name="Severitt S."/>
            <person name="Schroder I."/>
            <person name="Tallon L."/>
            <person name="Sadzewicz L."/>
            <person name="Zhao X."/>
            <person name="Boylan J."/>
            <person name="Ott S."/>
            <person name="Bowen H."/>
            <person name="Vavikolanu K."/>
            <person name="Mehta A."/>
            <person name="Aluvathingal J."/>
            <person name="Nadendla S."/>
            <person name="Lowell S."/>
            <person name="Myers T."/>
            <person name="Yan Y."/>
            <person name="Sichtig H."/>
        </authorList>
    </citation>
    <scope>NUCLEOTIDE SEQUENCE [LARGE SCALE GENOMIC DNA]</scope>
    <source>
        <strain evidence="10 13">FDAARGOS_1148</strain>
    </source>
</reference>
<feature type="signal peptide" evidence="8">
    <location>
        <begin position="1"/>
        <end position="25"/>
    </location>
</feature>
<name>A0A143PBK8_9STAP</name>
<feature type="compositionally biased region" description="Polar residues" evidence="6">
    <location>
        <begin position="111"/>
        <end position="122"/>
    </location>
</feature>
<organism evidence="11 12">
    <name type="scientific">Staphylococcus condimenti</name>
    <dbReference type="NCBI Taxonomy" id="70255"/>
    <lineage>
        <taxon>Bacteria</taxon>
        <taxon>Bacillati</taxon>
        <taxon>Bacillota</taxon>
        <taxon>Bacilli</taxon>
        <taxon>Bacillales</taxon>
        <taxon>Staphylococcaceae</taxon>
        <taxon>Staphylococcus</taxon>
    </lineage>
</organism>
<keyword evidence="4 8" id="KW-0732">Signal</keyword>
<evidence type="ECO:0000256" key="7">
    <source>
        <dbReference type="SAM" id="Phobius"/>
    </source>
</evidence>
<evidence type="ECO:0000313" key="10">
    <source>
        <dbReference type="EMBL" id="QQS82289.1"/>
    </source>
</evidence>
<protein>
    <submittedName>
        <fullName evidence="11">LPXTG cell wall anchor domain-containing protein</fullName>
    </submittedName>
</protein>
<dbReference type="OrthoDB" id="2406776at2"/>
<keyword evidence="2" id="KW-0134">Cell wall</keyword>
<evidence type="ECO:0000256" key="3">
    <source>
        <dbReference type="ARBA" id="ARBA00022525"/>
    </source>
</evidence>
<keyword evidence="13" id="KW-1185">Reference proteome</keyword>
<evidence type="ECO:0000256" key="8">
    <source>
        <dbReference type="SAM" id="SignalP"/>
    </source>
</evidence>
<reference evidence="11 12" key="1">
    <citation type="submission" date="2018-11" db="EMBL/GenBank/DDBJ databases">
        <title>Genomic profiling of Staphylococcus species from a Poultry farm system in KwaZulu-Natal, South Africa.</title>
        <authorList>
            <person name="Amoako D.G."/>
            <person name="Somboro A.M."/>
            <person name="Abia A.L.K."/>
            <person name="Bester L.A."/>
            <person name="Essack S.Y."/>
        </authorList>
    </citation>
    <scope>NUCLEOTIDE SEQUENCE [LARGE SCALE GENOMIC DNA]</scope>
    <source>
        <strain evidence="11 12">SA11</strain>
    </source>
</reference>
<dbReference type="EMBL" id="RQTE01000057">
    <property type="protein sequence ID" value="RZI03614.1"/>
    <property type="molecule type" value="Genomic_DNA"/>
</dbReference>
<evidence type="ECO:0000256" key="1">
    <source>
        <dbReference type="ARBA" id="ARBA00004168"/>
    </source>
</evidence>
<evidence type="ECO:0000256" key="6">
    <source>
        <dbReference type="SAM" id="MobiDB-lite"/>
    </source>
</evidence>
<keyword evidence="7" id="KW-0472">Membrane</keyword>
<keyword evidence="7" id="KW-0812">Transmembrane</keyword>
<sequence>MKKLGFSAAAILTGTLLFTGVNADAASYDSVNQDNAISIAQEVAAENGFGPETQDFFPARDEGDYYIIGTGNKSGSGSGAYRVYKDGKVTYRSGGVESNPYVDVGNYQFAENNAPADNTSTTAQADQAPAAQQSPQAEQNGQTQQAQQINAAGYPATDLHDDVKNEAQVLPETGESSNGLIAGLVGSIFAVAGLVVLRFKKSIFNK</sequence>
<evidence type="ECO:0000313" key="11">
    <source>
        <dbReference type="EMBL" id="RZI03614.1"/>
    </source>
</evidence>
<evidence type="ECO:0000256" key="4">
    <source>
        <dbReference type="ARBA" id="ARBA00022729"/>
    </source>
</evidence>
<evidence type="ECO:0000256" key="2">
    <source>
        <dbReference type="ARBA" id="ARBA00022512"/>
    </source>
</evidence>
<evidence type="ECO:0000259" key="9">
    <source>
        <dbReference type="Pfam" id="PF00746"/>
    </source>
</evidence>
<proteinExistence type="predicted"/>
<dbReference type="InterPro" id="IPR019931">
    <property type="entry name" value="LPXTG_anchor"/>
</dbReference>
<evidence type="ECO:0000256" key="5">
    <source>
        <dbReference type="ARBA" id="ARBA00023088"/>
    </source>
</evidence>
<dbReference type="NCBIfam" id="TIGR01167">
    <property type="entry name" value="LPXTG_anchor"/>
    <property type="match status" value="1"/>
</dbReference>
<feature type="region of interest" description="Disordered" evidence="6">
    <location>
        <begin position="111"/>
        <end position="148"/>
    </location>
</feature>
<keyword evidence="7" id="KW-1133">Transmembrane helix</keyword>
<feature type="domain" description="Gram-positive cocci surface proteins LPxTG" evidence="9">
    <location>
        <begin position="163"/>
        <end position="201"/>
    </location>
</feature>
<keyword evidence="5" id="KW-0572">Peptidoglycan-anchor</keyword>
<evidence type="ECO:0000313" key="12">
    <source>
        <dbReference type="Proteomes" id="UP000293854"/>
    </source>
</evidence>
<feature type="transmembrane region" description="Helical" evidence="7">
    <location>
        <begin position="180"/>
        <end position="199"/>
    </location>
</feature>
<dbReference type="Pfam" id="PF00746">
    <property type="entry name" value="Gram_pos_anchor"/>
    <property type="match status" value="1"/>
</dbReference>
<feature type="chain" id="PRO_5044548787" evidence="8">
    <location>
        <begin position="26"/>
        <end position="206"/>
    </location>
</feature>
<dbReference type="GeneID" id="93725339"/>
<dbReference type="Proteomes" id="UP000595942">
    <property type="component" value="Chromosome"/>
</dbReference>
<gene>
    <name evidence="11" type="ORF">EIG99_03005</name>
    <name evidence="10" type="ORF">I6J05_10295</name>
</gene>
<dbReference type="KEGG" id="scv:A4G25_08225"/>
<accession>A0A143PBK8</accession>
<keyword evidence="3" id="KW-0964">Secreted</keyword>
<comment type="subcellular location">
    <subcellularLocation>
        <location evidence="1">Secreted</location>
        <location evidence="1">Cell wall</location>
        <topology evidence="1">Peptidoglycan-anchor</topology>
    </subcellularLocation>
</comment>